<dbReference type="Proteomes" id="UP000236370">
    <property type="component" value="Unassembled WGS sequence"/>
</dbReference>
<dbReference type="EMBL" id="NBAG03002522">
    <property type="protein sequence ID" value="PNI10788.1"/>
    <property type="molecule type" value="Genomic_DNA"/>
</dbReference>
<comment type="caution">
    <text evidence="3">The sequence shown here is derived from an EMBL/GenBank/DDBJ whole genome shotgun (WGS) entry which is preliminary data.</text>
</comment>
<dbReference type="AlphaFoldDB" id="A0A2J8IJU6"/>
<sequence length="65" mass="7505">FGFVTFENEDVVEKVCEIHFHEINNKMVECKKAQPKEVMFPPGTRGRAGDCLTPWTRSCLAWGCW</sequence>
<feature type="non-terminal residue" evidence="3">
    <location>
        <position position="1"/>
    </location>
</feature>
<name>A0A2J8IJU6_PANTR</name>
<keyword evidence="1" id="KW-0677">Repeat</keyword>
<dbReference type="GO" id="GO:0003723">
    <property type="term" value="F:RNA binding"/>
    <property type="evidence" value="ECO:0007669"/>
    <property type="project" value="UniProtKB-KW"/>
</dbReference>
<dbReference type="Gene3D" id="3.30.70.330">
    <property type="match status" value="1"/>
</dbReference>
<protein>
    <submittedName>
        <fullName evidence="3">Uncharacterized protein</fullName>
    </submittedName>
</protein>
<evidence type="ECO:0000313" key="3">
    <source>
        <dbReference type="EMBL" id="PNI10788.1"/>
    </source>
</evidence>
<dbReference type="PANTHER" id="PTHR48032">
    <property type="entry name" value="RNA-BINDING PROTEIN MUSASHI HOMOLOG RBP6"/>
    <property type="match status" value="1"/>
</dbReference>
<organism evidence="3 4">
    <name type="scientific">Pan troglodytes</name>
    <name type="common">Chimpanzee</name>
    <dbReference type="NCBI Taxonomy" id="9598"/>
    <lineage>
        <taxon>Eukaryota</taxon>
        <taxon>Metazoa</taxon>
        <taxon>Chordata</taxon>
        <taxon>Craniata</taxon>
        <taxon>Vertebrata</taxon>
        <taxon>Euteleostomi</taxon>
        <taxon>Mammalia</taxon>
        <taxon>Eutheria</taxon>
        <taxon>Euarchontoglires</taxon>
        <taxon>Primates</taxon>
        <taxon>Haplorrhini</taxon>
        <taxon>Catarrhini</taxon>
        <taxon>Hominidae</taxon>
        <taxon>Pan</taxon>
    </lineage>
</organism>
<reference evidence="3 4" key="1">
    <citation type="submission" date="2017-12" db="EMBL/GenBank/DDBJ databases">
        <title>High-resolution comparative analysis of great ape genomes.</title>
        <authorList>
            <person name="Pollen A."/>
            <person name="Hastie A."/>
            <person name="Hormozdiari F."/>
            <person name="Dougherty M."/>
            <person name="Liu R."/>
            <person name="Chaisson M."/>
            <person name="Hoppe E."/>
            <person name="Hill C."/>
            <person name="Pang A."/>
            <person name="Hillier L."/>
            <person name="Baker C."/>
            <person name="Armstrong J."/>
            <person name="Shendure J."/>
            <person name="Paten B."/>
            <person name="Wilson R."/>
            <person name="Chao H."/>
            <person name="Schneider V."/>
            <person name="Ventura M."/>
            <person name="Kronenberg Z."/>
            <person name="Murali S."/>
            <person name="Gordon D."/>
            <person name="Cantsilieris S."/>
            <person name="Munson K."/>
            <person name="Nelson B."/>
            <person name="Raja A."/>
            <person name="Underwood J."/>
            <person name="Diekhans M."/>
            <person name="Fiddes I."/>
            <person name="Haussler D."/>
            <person name="Eichler E."/>
        </authorList>
    </citation>
    <scope>NUCLEOTIDE SEQUENCE [LARGE SCALE GENOMIC DNA]</scope>
    <source>
        <strain evidence="3">Yerkes chimp pedigree #C0471</strain>
    </source>
</reference>
<feature type="non-terminal residue" evidence="3">
    <location>
        <position position="65"/>
    </location>
</feature>
<dbReference type="PANTHER" id="PTHR48032:SF10">
    <property type="entry name" value="RNA-BINDING PROTEIN MUSASHI HOMOLOG 2"/>
    <property type="match status" value="1"/>
</dbReference>
<evidence type="ECO:0000256" key="1">
    <source>
        <dbReference type="ARBA" id="ARBA00022737"/>
    </source>
</evidence>
<proteinExistence type="predicted"/>
<evidence type="ECO:0000313" key="4">
    <source>
        <dbReference type="Proteomes" id="UP000236370"/>
    </source>
</evidence>
<keyword evidence="2" id="KW-0694">RNA-binding</keyword>
<dbReference type="InterPro" id="IPR035979">
    <property type="entry name" value="RBD_domain_sf"/>
</dbReference>
<accession>A0A2J8IJU6</accession>
<dbReference type="InterPro" id="IPR012677">
    <property type="entry name" value="Nucleotide-bd_a/b_plait_sf"/>
</dbReference>
<evidence type="ECO:0000256" key="2">
    <source>
        <dbReference type="ARBA" id="ARBA00022884"/>
    </source>
</evidence>
<dbReference type="SUPFAM" id="SSF54928">
    <property type="entry name" value="RNA-binding domain, RBD"/>
    <property type="match status" value="1"/>
</dbReference>
<gene>
    <name evidence="3" type="ORF">CK820_G0056826</name>
</gene>